<keyword evidence="2" id="KW-1185">Reference proteome</keyword>
<dbReference type="EMBL" id="CM045760">
    <property type="protein sequence ID" value="KAI8025909.1"/>
    <property type="molecule type" value="Genomic_DNA"/>
</dbReference>
<reference evidence="1 2" key="1">
    <citation type="journal article" date="2022" name="Plant J.">
        <title>Chromosome-level genome of Camellia lanceoleosa provides a valuable resource for understanding genome evolution and self-incompatibility.</title>
        <authorList>
            <person name="Gong W."/>
            <person name="Xiao S."/>
            <person name="Wang L."/>
            <person name="Liao Z."/>
            <person name="Chang Y."/>
            <person name="Mo W."/>
            <person name="Hu G."/>
            <person name="Li W."/>
            <person name="Zhao G."/>
            <person name="Zhu H."/>
            <person name="Hu X."/>
            <person name="Ji K."/>
            <person name="Xiang X."/>
            <person name="Song Q."/>
            <person name="Yuan D."/>
            <person name="Jin S."/>
            <person name="Zhang L."/>
        </authorList>
    </citation>
    <scope>NUCLEOTIDE SEQUENCE [LARGE SCALE GENOMIC DNA]</scope>
    <source>
        <strain evidence="1">SQ_2022a</strain>
    </source>
</reference>
<protein>
    <submittedName>
        <fullName evidence="1">Uncharacterized protein</fullName>
    </submittedName>
</protein>
<dbReference type="Proteomes" id="UP001060215">
    <property type="component" value="Chromosome 3"/>
</dbReference>
<sequence>MDFFMRRGYEWVPSKEQVIENVDEEGRKIFEAVYGISLQHTARHHHHPFVTHVIGATDTRTHAEFAIAQYNKNSKKSCWGCQGHCWSFDKDLLLSYIPSNG</sequence>
<gene>
    <name evidence="1" type="ORF">LOK49_LG02G03512</name>
</gene>
<organism evidence="1 2">
    <name type="scientific">Camellia lanceoleosa</name>
    <dbReference type="NCBI Taxonomy" id="1840588"/>
    <lineage>
        <taxon>Eukaryota</taxon>
        <taxon>Viridiplantae</taxon>
        <taxon>Streptophyta</taxon>
        <taxon>Embryophyta</taxon>
        <taxon>Tracheophyta</taxon>
        <taxon>Spermatophyta</taxon>
        <taxon>Magnoliopsida</taxon>
        <taxon>eudicotyledons</taxon>
        <taxon>Gunneridae</taxon>
        <taxon>Pentapetalae</taxon>
        <taxon>asterids</taxon>
        <taxon>Ericales</taxon>
        <taxon>Theaceae</taxon>
        <taxon>Camellia</taxon>
    </lineage>
</organism>
<proteinExistence type="predicted"/>
<name>A0ACC0IKS8_9ERIC</name>
<evidence type="ECO:0000313" key="1">
    <source>
        <dbReference type="EMBL" id="KAI8025909.1"/>
    </source>
</evidence>
<evidence type="ECO:0000313" key="2">
    <source>
        <dbReference type="Proteomes" id="UP001060215"/>
    </source>
</evidence>
<accession>A0ACC0IKS8</accession>
<comment type="caution">
    <text evidence="1">The sequence shown here is derived from an EMBL/GenBank/DDBJ whole genome shotgun (WGS) entry which is preliminary data.</text>
</comment>